<dbReference type="OrthoDB" id="327733at2"/>
<dbReference type="Gene3D" id="2.60.40.380">
    <property type="entry name" value="Purple acid phosphatase-like, N-terminal"/>
    <property type="match status" value="1"/>
</dbReference>
<proteinExistence type="predicted"/>
<feature type="domain" description="Phospholipase D N-terminal" evidence="2">
    <location>
        <begin position="40"/>
        <end position="132"/>
    </location>
</feature>
<evidence type="ECO:0000259" key="2">
    <source>
        <dbReference type="Pfam" id="PF16655"/>
    </source>
</evidence>
<dbReference type="EMBL" id="CP026100">
    <property type="protein sequence ID" value="AYV47994.1"/>
    <property type="molecule type" value="Genomic_DNA"/>
</dbReference>
<reference evidence="3 6" key="2">
    <citation type="submission" date="2018-01" db="EMBL/GenBank/DDBJ databases">
        <title>Complete genome sequence of Caulobacter flavus RHGG3.</title>
        <authorList>
            <person name="Yang E."/>
        </authorList>
    </citation>
    <scope>NUCLEOTIDE SEQUENCE [LARGE SCALE GENOMIC DNA]</scope>
    <source>
        <strain evidence="3 6">RHGG3</strain>
    </source>
</reference>
<dbReference type="Proteomes" id="UP000234483">
    <property type="component" value="Unassembled WGS sequence"/>
</dbReference>
<sequence>MSLLSRRAVMVASTGLFLARATATQGLEIRRAAPAQPFALGVASGDPWTDGFVLWTRLSAGGAPLDAPAVPVAYEVAEDEAFRRIVRRGRRAASPALGHAVHVEVRGLRPGRTYWYRFHALGAVSPVGRTATAPERAARAKIAVSSCQHFELGWFAAYRDMVAAQPDLIVQLGDYIYENSYAQFPKVRRFDGPEPVDLEGYRRRHAIYKSDADLREAHRLAPWIVTWDDHEVENDYADLANLKGQDPTVFARRRAAAYQAYFEHLPVRPSLWARPDGPRLYRHLAWGDLVSLPVLDGRQYRSAQACNPPGQSGNRPRRDCPALTAPDRTMLGAAQEAWLDGTLASERRLWTLLAQQTVVAPIETPQGVMSDQWDGYAAARERLMRGLTRPSVRNAVVLSGDIHAFMVNDLRSGGPSTSPVATELVTTCLAASHAPEARYGGVRERNADVRFADIRRSGYTLIEATAARLDVDLRAVADQSDPGGVAQGLARFVIEDQRPGAQAG</sequence>
<gene>
    <name evidence="3" type="ORF">C1707_17970</name>
    <name evidence="4" type="ORF">CFHF_10940</name>
</gene>
<evidence type="ECO:0000259" key="1">
    <source>
        <dbReference type="Pfam" id="PF09423"/>
    </source>
</evidence>
<dbReference type="CDD" id="cd07389">
    <property type="entry name" value="MPP_PhoD"/>
    <property type="match status" value="1"/>
</dbReference>
<dbReference type="PANTHER" id="PTHR43606:SF2">
    <property type="entry name" value="ALKALINE PHOSPHATASE FAMILY PROTEIN (AFU_ORTHOLOGUE AFUA_5G03860)"/>
    <property type="match status" value="1"/>
</dbReference>
<accession>A0A2N5CU96</accession>
<dbReference type="InterPro" id="IPR052900">
    <property type="entry name" value="Phospholipid_Metab_Enz"/>
</dbReference>
<dbReference type="KEGG" id="cfh:C1707_17970"/>
<dbReference type="InterPro" id="IPR029052">
    <property type="entry name" value="Metallo-depent_PP-like"/>
</dbReference>
<dbReference type="SUPFAM" id="SSF56300">
    <property type="entry name" value="Metallo-dependent phosphatases"/>
    <property type="match status" value="1"/>
</dbReference>
<dbReference type="Pfam" id="PF09423">
    <property type="entry name" value="PhoD"/>
    <property type="match status" value="1"/>
</dbReference>
<reference evidence="4 5" key="1">
    <citation type="submission" date="2017-12" db="EMBL/GenBank/DDBJ databases">
        <title>The genome sequence of Caulobacter flavus CGMCC1 15093.</title>
        <authorList>
            <person name="Gao J."/>
            <person name="Mao X."/>
            <person name="Sun J."/>
        </authorList>
    </citation>
    <scope>NUCLEOTIDE SEQUENCE [LARGE SCALE GENOMIC DNA]</scope>
    <source>
        <strain evidence="4 5">CGMCC1 15093</strain>
    </source>
</reference>
<evidence type="ECO:0000313" key="5">
    <source>
        <dbReference type="Proteomes" id="UP000234483"/>
    </source>
</evidence>
<protein>
    <submittedName>
        <fullName evidence="4">Alkaline phosphatase</fullName>
    </submittedName>
</protein>
<feature type="domain" description="PhoD-like phosphatase metallophosphatase" evidence="1">
    <location>
        <begin position="143"/>
        <end position="473"/>
    </location>
</feature>
<name>A0A2N5CU96_9CAUL</name>
<dbReference type="EMBL" id="PJRQ01000020">
    <property type="protein sequence ID" value="PLR16550.1"/>
    <property type="molecule type" value="Genomic_DNA"/>
</dbReference>
<organism evidence="4 5">
    <name type="scientific">Caulobacter flavus</name>
    <dbReference type="NCBI Taxonomy" id="1679497"/>
    <lineage>
        <taxon>Bacteria</taxon>
        <taxon>Pseudomonadati</taxon>
        <taxon>Pseudomonadota</taxon>
        <taxon>Alphaproteobacteria</taxon>
        <taxon>Caulobacterales</taxon>
        <taxon>Caulobacteraceae</taxon>
        <taxon>Caulobacter</taxon>
    </lineage>
</organism>
<dbReference type="PROSITE" id="PS51318">
    <property type="entry name" value="TAT"/>
    <property type="match status" value="1"/>
</dbReference>
<dbReference type="Proteomes" id="UP000281192">
    <property type="component" value="Chromosome"/>
</dbReference>
<dbReference type="PANTHER" id="PTHR43606">
    <property type="entry name" value="PHOSPHATASE, PUTATIVE (AFU_ORTHOLOGUE AFUA_6G08710)-RELATED"/>
    <property type="match status" value="1"/>
</dbReference>
<dbReference type="InterPro" id="IPR018946">
    <property type="entry name" value="PhoD-like_MPP"/>
</dbReference>
<dbReference type="Gene3D" id="3.60.21.70">
    <property type="entry name" value="PhoD-like phosphatase"/>
    <property type="match status" value="1"/>
</dbReference>
<dbReference type="RefSeq" id="WP_101713046.1">
    <property type="nucleotide sequence ID" value="NZ_CP026100.1"/>
</dbReference>
<keyword evidence="6" id="KW-1185">Reference proteome</keyword>
<evidence type="ECO:0000313" key="3">
    <source>
        <dbReference type="EMBL" id="AYV47994.1"/>
    </source>
</evidence>
<dbReference type="InterPro" id="IPR038607">
    <property type="entry name" value="PhoD-like_sf"/>
</dbReference>
<dbReference type="InterPro" id="IPR032093">
    <property type="entry name" value="PhoD_N"/>
</dbReference>
<evidence type="ECO:0000313" key="4">
    <source>
        <dbReference type="EMBL" id="PLR16550.1"/>
    </source>
</evidence>
<dbReference type="Pfam" id="PF16655">
    <property type="entry name" value="PhoD_N"/>
    <property type="match status" value="1"/>
</dbReference>
<dbReference type="InterPro" id="IPR006311">
    <property type="entry name" value="TAT_signal"/>
</dbReference>
<dbReference type="AlphaFoldDB" id="A0A2N5CU96"/>
<evidence type="ECO:0000313" key="6">
    <source>
        <dbReference type="Proteomes" id="UP000281192"/>
    </source>
</evidence>